<dbReference type="Gene3D" id="1.10.4190.10">
    <property type="entry name" value="Urease accessory protein UreF"/>
    <property type="match status" value="1"/>
</dbReference>
<accession>A0A2W5MD14</accession>
<comment type="similarity">
    <text evidence="3">Belongs to the UreF family.</text>
</comment>
<comment type="caution">
    <text evidence="4">The sequence shown here is derived from an EMBL/GenBank/DDBJ whole genome shotgun (WGS) entry which is preliminary data.</text>
</comment>
<dbReference type="GO" id="GO:0005737">
    <property type="term" value="C:cytoplasm"/>
    <property type="evidence" value="ECO:0007669"/>
    <property type="project" value="UniProtKB-SubCell"/>
</dbReference>
<dbReference type="EMBL" id="QFPN01000002">
    <property type="protein sequence ID" value="PZQ17747.1"/>
    <property type="molecule type" value="Genomic_DNA"/>
</dbReference>
<proteinExistence type="inferred from homology"/>
<organism evidence="4 5">
    <name type="scientific">Ancylobacter novellus</name>
    <name type="common">Thiobacillus novellus</name>
    <dbReference type="NCBI Taxonomy" id="921"/>
    <lineage>
        <taxon>Bacteria</taxon>
        <taxon>Pseudomonadati</taxon>
        <taxon>Pseudomonadota</taxon>
        <taxon>Alphaproteobacteria</taxon>
        <taxon>Hyphomicrobiales</taxon>
        <taxon>Xanthobacteraceae</taxon>
        <taxon>Ancylobacter</taxon>
    </lineage>
</organism>
<evidence type="ECO:0000256" key="2">
    <source>
        <dbReference type="ARBA" id="ARBA00023186"/>
    </source>
</evidence>
<evidence type="ECO:0000313" key="4">
    <source>
        <dbReference type="EMBL" id="PZQ17747.1"/>
    </source>
</evidence>
<keyword evidence="2 3" id="KW-0143">Chaperone</keyword>
<keyword evidence="3" id="KW-0963">Cytoplasm</keyword>
<dbReference type="PIRSF" id="PIRSF009467">
    <property type="entry name" value="Ureas_acces_UreF"/>
    <property type="match status" value="1"/>
</dbReference>
<dbReference type="InterPro" id="IPR002639">
    <property type="entry name" value="UreF"/>
</dbReference>
<keyword evidence="1 3" id="KW-0996">Nickel insertion</keyword>
<comment type="subunit">
    <text evidence="3">UreD, UreF and UreG form a complex that acts as a GTP-hydrolysis-dependent molecular chaperone, activating the urease apoprotein by helping to assemble the nickel containing metallocenter of UreC. The UreE protein probably delivers the nickel.</text>
</comment>
<dbReference type="GO" id="GO:0016151">
    <property type="term" value="F:nickel cation binding"/>
    <property type="evidence" value="ECO:0007669"/>
    <property type="project" value="UniProtKB-UniRule"/>
</dbReference>
<dbReference type="Pfam" id="PF01730">
    <property type="entry name" value="UreF"/>
    <property type="match status" value="1"/>
</dbReference>
<dbReference type="Proteomes" id="UP000249577">
    <property type="component" value="Unassembled WGS sequence"/>
</dbReference>
<comment type="function">
    <text evidence="3">Required for maturation of urease via the functional incorporation of the urease nickel metallocenter.</text>
</comment>
<dbReference type="InterPro" id="IPR038277">
    <property type="entry name" value="UreF_sf"/>
</dbReference>
<gene>
    <name evidence="3" type="primary">ureF</name>
    <name evidence="4" type="ORF">DI565_03115</name>
</gene>
<evidence type="ECO:0000256" key="3">
    <source>
        <dbReference type="HAMAP-Rule" id="MF_01385"/>
    </source>
</evidence>
<comment type="subcellular location">
    <subcellularLocation>
        <location evidence="3">Cytoplasm</location>
    </subcellularLocation>
</comment>
<protein>
    <recommendedName>
        <fullName evidence="3">Urease accessory protein UreF</fullName>
    </recommendedName>
</protein>
<sequence length="243" mass="25598">MEQPRFPAASFGARSKSDRKVVSTTLLLAWLSPAFPVGGYAYSHGLEQAVEDGDVRDEASLLSWLKDVMALGFGRNDAILLQAAHRAALGDVAALRDVNDLALAFAPTRELHLETSQQGRSFLDAILAAWPHERLDSVAAVLDGPVAYPVAVGAAAGAHGAEAQETAAAFLVAVAQALVSAGVRLAPVGQTAGARIVAALAPLARRIAEETSTLGLDDLANSTFRLDMSSARHETQYTRLFRS</sequence>
<dbReference type="AlphaFoldDB" id="A0A2W5MD14"/>
<dbReference type="PANTHER" id="PTHR33620">
    <property type="entry name" value="UREASE ACCESSORY PROTEIN F"/>
    <property type="match status" value="1"/>
</dbReference>
<name>A0A2W5MD14_ANCNO</name>
<evidence type="ECO:0000256" key="1">
    <source>
        <dbReference type="ARBA" id="ARBA00022988"/>
    </source>
</evidence>
<dbReference type="HAMAP" id="MF_01385">
    <property type="entry name" value="UreF"/>
    <property type="match status" value="1"/>
</dbReference>
<evidence type="ECO:0000313" key="5">
    <source>
        <dbReference type="Proteomes" id="UP000249577"/>
    </source>
</evidence>
<dbReference type="PANTHER" id="PTHR33620:SF1">
    <property type="entry name" value="UREASE ACCESSORY PROTEIN F"/>
    <property type="match status" value="1"/>
</dbReference>
<reference evidence="4 5" key="1">
    <citation type="submission" date="2017-08" db="EMBL/GenBank/DDBJ databases">
        <title>Infants hospitalized years apart are colonized by the same room-sourced microbial strains.</title>
        <authorList>
            <person name="Brooks B."/>
            <person name="Olm M.R."/>
            <person name="Firek B.A."/>
            <person name="Baker R."/>
            <person name="Thomas B.C."/>
            <person name="Morowitz M.J."/>
            <person name="Banfield J.F."/>
        </authorList>
    </citation>
    <scope>NUCLEOTIDE SEQUENCE [LARGE SCALE GENOMIC DNA]</scope>
    <source>
        <strain evidence="4">S2_005_003_R2_43</strain>
    </source>
</reference>